<keyword evidence="1" id="KW-0812">Transmembrane</keyword>
<protein>
    <submittedName>
        <fullName evidence="2">Type II secretion system protein</fullName>
    </submittedName>
</protein>
<evidence type="ECO:0000256" key="1">
    <source>
        <dbReference type="SAM" id="Phobius"/>
    </source>
</evidence>
<evidence type="ECO:0000313" key="3">
    <source>
        <dbReference type="Proteomes" id="UP000501130"/>
    </source>
</evidence>
<dbReference type="RefSeq" id="WP_171100682.1">
    <property type="nucleotide sequence ID" value="NZ_CP053084.1"/>
</dbReference>
<organism evidence="2 3">
    <name type="scientific">Limnobacter profundi</name>
    <dbReference type="NCBI Taxonomy" id="2732163"/>
    <lineage>
        <taxon>Bacteria</taxon>
        <taxon>Pseudomonadati</taxon>
        <taxon>Pseudomonadota</taxon>
        <taxon>Betaproteobacteria</taxon>
        <taxon>Burkholderiales</taxon>
        <taxon>Burkholderiaceae</taxon>
        <taxon>Limnobacter</taxon>
    </lineage>
</organism>
<dbReference type="Proteomes" id="UP000501130">
    <property type="component" value="Chromosome"/>
</dbReference>
<name>A0ABX6N885_9BURK</name>
<feature type="transmembrane region" description="Helical" evidence="1">
    <location>
        <begin position="20"/>
        <end position="41"/>
    </location>
</feature>
<keyword evidence="1" id="KW-1133">Transmembrane helix</keyword>
<evidence type="ECO:0000313" key="2">
    <source>
        <dbReference type="EMBL" id="QJR30595.1"/>
    </source>
</evidence>
<accession>A0ABX6N885</accession>
<proteinExistence type="predicted"/>
<keyword evidence="1" id="KW-0472">Membrane</keyword>
<sequence length="230" mass="24020">MKSISNPAAFLRKQKQAGFIQAALLFGIALMTAVLGGFALANRSPTSQTDVEQAKVNASVILKQASDLRDGVARYSSDFGSSAVQSTLDFSNTANQGLFDPTARYASPQIMPTTAFANGEDTTIKSPSALSAGHWYINKVTPGKGLATSSEDPMVILPGLRADVCGRVNTLLYGTSSIPVAGTALSVWTTGSTDAGISAISTAPDPAGWPEGCIATSDTKYVYFKVIQEN</sequence>
<reference evidence="2 3" key="1">
    <citation type="submission" date="2020-05" db="EMBL/GenBank/DDBJ databases">
        <title>Compete genome of Limnobacter sp. SAORIC-580.</title>
        <authorList>
            <person name="Song J."/>
            <person name="Cho J.-C."/>
        </authorList>
    </citation>
    <scope>NUCLEOTIDE SEQUENCE [LARGE SCALE GENOMIC DNA]</scope>
    <source>
        <strain evidence="2 3">SAORIC-580</strain>
    </source>
</reference>
<keyword evidence="3" id="KW-1185">Reference proteome</keyword>
<dbReference type="EMBL" id="CP053084">
    <property type="protein sequence ID" value="QJR30595.1"/>
    <property type="molecule type" value="Genomic_DNA"/>
</dbReference>
<gene>
    <name evidence="2" type="ORF">HKT17_13260</name>
</gene>